<organism evidence="1 2">
    <name type="scientific">Nepenthes gracilis</name>
    <name type="common">Slender pitcher plant</name>
    <dbReference type="NCBI Taxonomy" id="150966"/>
    <lineage>
        <taxon>Eukaryota</taxon>
        <taxon>Viridiplantae</taxon>
        <taxon>Streptophyta</taxon>
        <taxon>Embryophyta</taxon>
        <taxon>Tracheophyta</taxon>
        <taxon>Spermatophyta</taxon>
        <taxon>Magnoliopsida</taxon>
        <taxon>eudicotyledons</taxon>
        <taxon>Gunneridae</taxon>
        <taxon>Pentapetalae</taxon>
        <taxon>Caryophyllales</taxon>
        <taxon>Nepenthaceae</taxon>
        <taxon>Nepenthes</taxon>
    </lineage>
</organism>
<dbReference type="Proteomes" id="UP001279734">
    <property type="component" value="Unassembled WGS sequence"/>
</dbReference>
<dbReference type="EMBL" id="BSYO01000004">
    <property type="protein sequence ID" value="GMH03261.1"/>
    <property type="molecule type" value="Genomic_DNA"/>
</dbReference>
<evidence type="ECO:0000313" key="1">
    <source>
        <dbReference type="EMBL" id="GMH03261.1"/>
    </source>
</evidence>
<dbReference type="AlphaFoldDB" id="A0AAD3S318"/>
<sequence>MSSPAEALTSDGSPCFTICRRFVTRPRKAVRSDGITADLMRAEIATDGGSDLKVILGYVDSLTTGTPSLSMFILKKQLSISPQAGRDVVACLREARERQGLDLQVSALVFAAYTGLF</sequence>
<protein>
    <submittedName>
        <fullName evidence="1">Uncharacterized protein</fullName>
    </submittedName>
</protein>
<gene>
    <name evidence="1" type="ORF">Nepgr_005100</name>
</gene>
<accession>A0AAD3S318</accession>
<comment type="caution">
    <text evidence="1">The sequence shown here is derived from an EMBL/GenBank/DDBJ whole genome shotgun (WGS) entry which is preliminary data.</text>
</comment>
<name>A0AAD3S318_NEPGR</name>
<evidence type="ECO:0000313" key="2">
    <source>
        <dbReference type="Proteomes" id="UP001279734"/>
    </source>
</evidence>
<keyword evidence="2" id="KW-1185">Reference proteome</keyword>
<proteinExistence type="predicted"/>
<reference evidence="1" key="1">
    <citation type="submission" date="2023-05" db="EMBL/GenBank/DDBJ databases">
        <title>Nepenthes gracilis genome sequencing.</title>
        <authorList>
            <person name="Fukushima K."/>
        </authorList>
    </citation>
    <scope>NUCLEOTIDE SEQUENCE</scope>
    <source>
        <strain evidence="1">SING2019-196</strain>
    </source>
</reference>